<evidence type="ECO:0000313" key="9">
    <source>
        <dbReference type="Proteomes" id="UP001552299"/>
    </source>
</evidence>
<dbReference type="SFLD" id="SFLDS00019">
    <property type="entry name" value="Glutathione_Transferase_(cytos"/>
    <property type="match status" value="2"/>
</dbReference>
<dbReference type="PANTHER" id="PTHR11260">
    <property type="entry name" value="GLUTATHIONE S-TRANSFERASE, GST, SUPERFAMILY, GST DOMAIN CONTAINING"/>
    <property type="match status" value="1"/>
</dbReference>
<dbReference type="InterPro" id="IPR040079">
    <property type="entry name" value="Glutathione_S-Trfase"/>
</dbReference>
<evidence type="ECO:0000256" key="2">
    <source>
        <dbReference type="ARBA" id="ARBA00012452"/>
    </source>
</evidence>
<accession>A0ABD0VVF9</accession>
<comment type="function">
    <text evidence="1">Conjugation of reduced glutathione to a wide number of exogenous and endogenous hydrophobic electrophiles.</text>
</comment>
<dbReference type="SUPFAM" id="SSF47616">
    <property type="entry name" value="GST C-terminal domain-like"/>
    <property type="match status" value="2"/>
</dbReference>
<evidence type="ECO:0000259" key="6">
    <source>
        <dbReference type="PROSITE" id="PS50404"/>
    </source>
</evidence>
<dbReference type="EMBL" id="JANQDX010000003">
    <property type="protein sequence ID" value="KAL0926496.1"/>
    <property type="molecule type" value="Genomic_DNA"/>
</dbReference>
<dbReference type="FunFam" id="3.40.30.10:FF:000014">
    <property type="entry name" value="Tau class glutathione S-transferase"/>
    <property type="match status" value="2"/>
</dbReference>
<feature type="domain" description="GST C-terminal" evidence="7">
    <location>
        <begin position="349"/>
        <end position="480"/>
    </location>
</feature>
<dbReference type="PROSITE" id="PS50404">
    <property type="entry name" value="GST_NTER"/>
    <property type="match status" value="2"/>
</dbReference>
<feature type="domain" description="GST C-terminal" evidence="7">
    <location>
        <begin position="93"/>
        <end position="212"/>
    </location>
</feature>
<dbReference type="GO" id="GO:0004364">
    <property type="term" value="F:glutathione transferase activity"/>
    <property type="evidence" value="ECO:0007669"/>
    <property type="project" value="UniProtKB-EC"/>
</dbReference>
<dbReference type="InterPro" id="IPR036249">
    <property type="entry name" value="Thioredoxin-like_sf"/>
</dbReference>
<dbReference type="InterPro" id="IPR004045">
    <property type="entry name" value="Glutathione_S-Trfase_N"/>
</dbReference>
<evidence type="ECO:0000259" key="7">
    <source>
        <dbReference type="PROSITE" id="PS50405"/>
    </source>
</evidence>
<dbReference type="Proteomes" id="UP001552299">
    <property type="component" value="Unassembled WGS sequence"/>
</dbReference>
<evidence type="ECO:0000256" key="1">
    <source>
        <dbReference type="ARBA" id="ARBA00003701"/>
    </source>
</evidence>
<dbReference type="InterPro" id="IPR004046">
    <property type="entry name" value="GST_C"/>
</dbReference>
<dbReference type="AlphaFoldDB" id="A0ABD0VVF9"/>
<dbReference type="InterPro" id="IPR036282">
    <property type="entry name" value="Glutathione-S-Trfase_C_sf"/>
</dbReference>
<reference evidence="8 9" key="1">
    <citation type="journal article" date="2024" name="Plant Biotechnol. J.">
        <title>Dendrobium thyrsiflorum genome and its molecular insights into genes involved in important horticultural traits.</title>
        <authorList>
            <person name="Chen B."/>
            <person name="Wang J.Y."/>
            <person name="Zheng P.J."/>
            <person name="Li K.L."/>
            <person name="Liang Y.M."/>
            <person name="Chen X.F."/>
            <person name="Zhang C."/>
            <person name="Zhao X."/>
            <person name="He X."/>
            <person name="Zhang G.Q."/>
            <person name="Liu Z.J."/>
            <person name="Xu Q."/>
        </authorList>
    </citation>
    <scope>NUCLEOTIDE SEQUENCE [LARGE SCALE GENOMIC DNA]</scope>
    <source>
        <strain evidence="8">GZMU011</strain>
    </source>
</reference>
<dbReference type="SUPFAM" id="SSF52833">
    <property type="entry name" value="Thioredoxin-like"/>
    <property type="match status" value="2"/>
</dbReference>
<keyword evidence="3" id="KW-0808">Transferase</keyword>
<organism evidence="8 9">
    <name type="scientific">Dendrobium thyrsiflorum</name>
    <name type="common">Pinecone-like raceme dendrobium</name>
    <name type="synonym">Orchid</name>
    <dbReference type="NCBI Taxonomy" id="117978"/>
    <lineage>
        <taxon>Eukaryota</taxon>
        <taxon>Viridiplantae</taxon>
        <taxon>Streptophyta</taxon>
        <taxon>Embryophyta</taxon>
        <taxon>Tracheophyta</taxon>
        <taxon>Spermatophyta</taxon>
        <taxon>Magnoliopsida</taxon>
        <taxon>Liliopsida</taxon>
        <taxon>Asparagales</taxon>
        <taxon>Orchidaceae</taxon>
        <taxon>Epidendroideae</taxon>
        <taxon>Malaxideae</taxon>
        <taxon>Dendrobiinae</taxon>
        <taxon>Dendrobium</taxon>
    </lineage>
</organism>
<dbReference type="CDD" id="cd03185">
    <property type="entry name" value="GST_C_Tau"/>
    <property type="match status" value="2"/>
</dbReference>
<dbReference type="Pfam" id="PF02798">
    <property type="entry name" value="GST_N"/>
    <property type="match status" value="2"/>
</dbReference>
<dbReference type="Gene3D" id="1.20.1050.10">
    <property type="match status" value="2"/>
</dbReference>
<name>A0ABD0VVF9_DENTH</name>
<evidence type="ECO:0000256" key="4">
    <source>
        <dbReference type="ARBA" id="ARBA00047960"/>
    </source>
</evidence>
<evidence type="ECO:0000256" key="5">
    <source>
        <dbReference type="ARBA" id="ARBA00074965"/>
    </source>
</evidence>
<evidence type="ECO:0000313" key="8">
    <source>
        <dbReference type="EMBL" id="KAL0926496.1"/>
    </source>
</evidence>
<protein>
    <recommendedName>
        <fullName evidence="5">Probable glutathione S-transferase GSTU1</fullName>
        <ecNumber evidence="2">2.5.1.18</ecNumber>
    </recommendedName>
</protein>
<dbReference type="Pfam" id="PF00043">
    <property type="entry name" value="GST_C"/>
    <property type="match status" value="2"/>
</dbReference>
<comment type="catalytic activity">
    <reaction evidence="4">
        <text>RX + glutathione = an S-substituted glutathione + a halide anion + H(+)</text>
        <dbReference type="Rhea" id="RHEA:16437"/>
        <dbReference type="ChEBI" id="CHEBI:15378"/>
        <dbReference type="ChEBI" id="CHEBI:16042"/>
        <dbReference type="ChEBI" id="CHEBI:17792"/>
        <dbReference type="ChEBI" id="CHEBI:57925"/>
        <dbReference type="ChEBI" id="CHEBI:90779"/>
        <dbReference type="EC" id="2.5.1.18"/>
    </reaction>
</comment>
<dbReference type="FunFam" id="1.20.1050.10:FF:000018">
    <property type="entry name" value="Glutathione S-transferase U20"/>
    <property type="match status" value="2"/>
</dbReference>
<keyword evidence="9" id="KW-1185">Reference proteome</keyword>
<dbReference type="InterPro" id="IPR045074">
    <property type="entry name" value="GST_C_Tau"/>
</dbReference>
<dbReference type="CDD" id="cd03058">
    <property type="entry name" value="GST_N_Tau"/>
    <property type="match status" value="2"/>
</dbReference>
<feature type="domain" description="GST N-terminal" evidence="6">
    <location>
        <begin position="5"/>
        <end position="87"/>
    </location>
</feature>
<dbReference type="InterPro" id="IPR010987">
    <property type="entry name" value="Glutathione-S-Trfase_C-like"/>
</dbReference>
<sequence length="481" mass="55715">MASEKEVKLLDFGVSPFGVRTRIALAEKEVEYEYKEEKNLNLGEKSELLLKSNPVHKKIPVLIHHGKPICESLIIVQYIDEVFPSKTPILPSDPYARALARFWADFVDKKISQYALRVWKLKKGEELEETKKELVENLRTLEAELGEKKYFGGEDFGLVDIAFVPFTSWFYSFKAFGLLSVEDEFPKLAAWGKRCMERKSVAKSLSEPKKLYEFLSARRKRGRKGEKARERSEIVVASSILLDHRPEFRRTTRERAERAMAEEKEVKLLDYWVSPFGVRTRIALAEKGVEYEYKEENLSEKSELLLKSNPVHKKIPVLLHHGKPICESLIIVQYIDEAFPSKTPILPSDPYGRALARFWADFIDKKFYPSMNRIGKLKKGEEFEETKQEIVESLRTLEVELGEKKYFGGEDFGLVDIALVPFTSWFYSFKVFAELSVEQECPKLAAWEKRCLERESVAKSLPDPKKVFDLVSSRRKTRGFE</sequence>
<proteinExistence type="predicted"/>
<feature type="domain" description="GST N-terminal" evidence="6">
    <location>
        <begin position="264"/>
        <end position="343"/>
    </location>
</feature>
<dbReference type="EC" id="2.5.1.18" evidence="2"/>
<dbReference type="InterPro" id="IPR045073">
    <property type="entry name" value="Omega/Tau-like"/>
</dbReference>
<dbReference type="Gene3D" id="3.40.30.10">
    <property type="entry name" value="Glutaredoxin"/>
    <property type="match status" value="2"/>
</dbReference>
<comment type="caution">
    <text evidence="8">The sequence shown here is derived from an EMBL/GenBank/DDBJ whole genome shotgun (WGS) entry which is preliminary data.</text>
</comment>
<dbReference type="SFLD" id="SFLDG00358">
    <property type="entry name" value="Main_(cytGST)"/>
    <property type="match status" value="2"/>
</dbReference>
<dbReference type="SFLD" id="SFLDG01152">
    <property type="entry name" value="Main.3:_Omega-_and_Tau-like"/>
    <property type="match status" value="2"/>
</dbReference>
<evidence type="ECO:0000256" key="3">
    <source>
        <dbReference type="ARBA" id="ARBA00022679"/>
    </source>
</evidence>
<gene>
    <name evidence="8" type="ORF">M5K25_002734</name>
</gene>
<dbReference type="PANTHER" id="PTHR11260:SF781">
    <property type="entry name" value="GLUTATHIONE S-TRANSFERASE U19"/>
    <property type="match status" value="1"/>
</dbReference>
<dbReference type="PROSITE" id="PS50405">
    <property type="entry name" value="GST_CTER"/>
    <property type="match status" value="2"/>
</dbReference>